<accession>A0ABS8WGQ2</accession>
<evidence type="ECO:0000313" key="1">
    <source>
        <dbReference type="EMBL" id="MCE3049948.1"/>
    </source>
</evidence>
<comment type="caution">
    <text evidence="1">The sequence shown here is derived from an EMBL/GenBank/DDBJ whole genome shotgun (WGS) entry which is preliminary data.</text>
</comment>
<protein>
    <recommendedName>
        <fullName evidence="3">Rx N-terminal domain-containing protein</fullName>
    </recommendedName>
</protein>
<sequence length="151" mass="16835">MMAGGNVELHEMIAWLEALASVTYDIANLVDFITQIHGVNIVLAQFRGAMDEQMNALEVDYAVNHTTTQVEMKVVRKEEDLRVEVLLLRRALQGTVNRGEERTKYHTPVLRPSLFKDALTRLKCLTSAECHATNIQPCTLLPKPTSACGKG</sequence>
<organism evidence="1 2">
    <name type="scientific">Datura stramonium</name>
    <name type="common">Jimsonweed</name>
    <name type="synonym">Common thornapple</name>
    <dbReference type="NCBI Taxonomy" id="4076"/>
    <lineage>
        <taxon>Eukaryota</taxon>
        <taxon>Viridiplantae</taxon>
        <taxon>Streptophyta</taxon>
        <taxon>Embryophyta</taxon>
        <taxon>Tracheophyta</taxon>
        <taxon>Spermatophyta</taxon>
        <taxon>Magnoliopsida</taxon>
        <taxon>eudicotyledons</taxon>
        <taxon>Gunneridae</taxon>
        <taxon>Pentapetalae</taxon>
        <taxon>asterids</taxon>
        <taxon>lamiids</taxon>
        <taxon>Solanales</taxon>
        <taxon>Solanaceae</taxon>
        <taxon>Solanoideae</taxon>
        <taxon>Datureae</taxon>
        <taxon>Datura</taxon>
    </lineage>
</organism>
<gene>
    <name evidence="1" type="ORF">HAX54_046164</name>
</gene>
<reference evidence="1 2" key="1">
    <citation type="journal article" date="2021" name="BMC Genomics">
        <title>Datura genome reveals duplications of psychoactive alkaloid biosynthetic genes and high mutation rate following tissue culture.</title>
        <authorList>
            <person name="Rajewski A."/>
            <person name="Carter-House D."/>
            <person name="Stajich J."/>
            <person name="Litt A."/>
        </authorList>
    </citation>
    <scope>NUCLEOTIDE SEQUENCE [LARGE SCALE GENOMIC DNA]</scope>
    <source>
        <strain evidence="1">AR-01</strain>
    </source>
</reference>
<proteinExistence type="predicted"/>
<evidence type="ECO:0008006" key="3">
    <source>
        <dbReference type="Google" id="ProtNLM"/>
    </source>
</evidence>
<dbReference type="EMBL" id="JACEIK010007249">
    <property type="protein sequence ID" value="MCE3049948.1"/>
    <property type="molecule type" value="Genomic_DNA"/>
</dbReference>
<dbReference type="Proteomes" id="UP000823775">
    <property type="component" value="Unassembled WGS sequence"/>
</dbReference>
<evidence type="ECO:0000313" key="2">
    <source>
        <dbReference type="Proteomes" id="UP000823775"/>
    </source>
</evidence>
<keyword evidence="2" id="KW-1185">Reference proteome</keyword>
<name>A0ABS8WGQ2_DATST</name>